<dbReference type="EMBL" id="JAGPXF010000002">
    <property type="protein sequence ID" value="KAH7257889.1"/>
    <property type="molecule type" value="Genomic_DNA"/>
</dbReference>
<feature type="chain" id="PRO_5035447389" evidence="1">
    <location>
        <begin position="19"/>
        <end position="194"/>
    </location>
</feature>
<organism evidence="2 3">
    <name type="scientific">Fusarium tricinctum</name>
    <dbReference type="NCBI Taxonomy" id="61284"/>
    <lineage>
        <taxon>Eukaryota</taxon>
        <taxon>Fungi</taxon>
        <taxon>Dikarya</taxon>
        <taxon>Ascomycota</taxon>
        <taxon>Pezizomycotina</taxon>
        <taxon>Sordariomycetes</taxon>
        <taxon>Hypocreomycetidae</taxon>
        <taxon>Hypocreales</taxon>
        <taxon>Nectriaceae</taxon>
        <taxon>Fusarium</taxon>
        <taxon>Fusarium tricinctum species complex</taxon>
    </lineage>
</organism>
<sequence length="194" mass="21255">MHFTNLVAGSALFYFTGAFKVPKGTTDGFYKVYLNAQGQEIHERVSSLETEATPAEVPIAKRSRIEKREPQWLTWCGCGIELNHGNCDDAVQDLKDQMGSTVWVVGPQTAFYSIRGDAVAFSCNNADGDALTSADWMTQAAEVVTYACGWYIAGTGQWAWITPGANSTDMGYMVWRDGVNICGDAQASPVDRCW</sequence>
<evidence type="ECO:0000313" key="3">
    <source>
        <dbReference type="Proteomes" id="UP000813427"/>
    </source>
</evidence>
<evidence type="ECO:0000313" key="2">
    <source>
        <dbReference type="EMBL" id="KAH7257889.1"/>
    </source>
</evidence>
<keyword evidence="3" id="KW-1185">Reference proteome</keyword>
<feature type="signal peptide" evidence="1">
    <location>
        <begin position="1"/>
        <end position="18"/>
    </location>
</feature>
<protein>
    <submittedName>
        <fullName evidence="2">Uncharacterized protein</fullName>
    </submittedName>
</protein>
<accession>A0A8K0S7S4</accession>
<dbReference type="AlphaFoldDB" id="A0A8K0S7S4"/>
<proteinExistence type="predicted"/>
<comment type="caution">
    <text evidence="2">The sequence shown here is derived from an EMBL/GenBank/DDBJ whole genome shotgun (WGS) entry which is preliminary data.</text>
</comment>
<keyword evidence="1" id="KW-0732">Signal</keyword>
<name>A0A8K0S7S4_9HYPO</name>
<dbReference type="OrthoDB" id="5006988at2759"/>
<gene>
    <name evidence="2" type="ORF">BKA59DRAFT_508784</name>
</gene>
<dbReference type="Proteomes" id="UP000813427">
    <property type="component" value="Unassembled WGS sequence"/>
</dbReference>
<reference evidence="2" key="1">
    <citation type="journal article" date="2021" name="Nat. Commun.">
        <title>Genetic determinants of endophytism in the Arabidopsis root mycobiome.</title>
        <authorList>
            <person name="Mesny F."/>
            <person name="Miyauchi S."/>
            <person name="Thiergart T."/>
            <person name="Pickel B."/>
            <person name="Atanasova L."/>
            <person name="Karlsson M."/>
            <person name="Huettel B."/>
            <person name="Barry K.W."/>
            <person name="Haridas S."/>
            <person name="Chen C."/>
            <person name="Bauer D."/>
            <person name="Andreopoulos W."/>
            <person name="Pangilinan J."/>
            <person name="LaButti K."/>
            <person name="Riley R."/>
            <person name="Lipzen A."/>
            <person name="Clum A."/>
            <person name="Drula E."/>
            <person name="Henrissat B."/>
            <person name="Kohler A."/>
            <person name="Grigoriev I.V."/>
            <person name="Martin F.M."/>
            <person name="Hacquard S."/>
        </authorList>
    </citation>
    <scope>NUCLEOTIDE SEQUENCE</scope>
    <source>
        <strain evidence="2">MPI-SDFR-AT-0068</strain>
    </source>
</reference>
<evidence type="ECO:0000256" key="1">
    <source>
        <dbReference type="SAM" id="SignalP"/>
    </source>
</evidence>